<dbReference type="Pfam" id="PF01762">
    <property type="entry name" value="Galactosyl_T"/>
    <property type="match status" value="1"/>
</dbReference>
<evidence type="ECO:0000256" key="3">
    <source>
        <dbReference type="ARBA" id="ARBA00022676"/>
    </source>
</evidence>
<name>A0A1L8E1W0_9DIPT</name>
<dbReference type="GO" id="GO:0006493">
    <property type="term" value="P:protein O-linked glycosylation"/>
    <property type="evidence" value="ECO:0007669"/>
    <property type="project" value="TreeGrafter"/>
</dbReference>
<keyword evidence="4 12" id="KW-0808">Transferase</keyword>
<comment type="subcellular location">
    <subcellularLocation>
        <location evidence="1 11">Golgi apparatus membrane</location>
        <topology evidence="1 11">Single-pass type II membrane protein</topology>
    </subcellularLocation>
</comment>
<keyword evidence="7" id="KW-1133">Transmembrane helix</keyword>
<protein>
    <recommendedName>
        <fullName evidence="11">Hexosyltransferase</fullName>
        <ecNumber evidence="11">2.4.1.-</ecNumber>
    </recommendedName>
</protein>
<evidence type="ECO:0000256" key="2">
    <source>
        <dbReference type="ARBA" id="ARBA00008661"/>
    </source>
</evidence>
<keyword evidence="10" id="KW-0325">Glycoprotein</keyword>
<evidence type="ECO:0000256" key="11">
    <source>
        <dbReference type="RuleBase" id="RU363063"/>
    </source>
</evidence>
<evidence type="ECO:0000256" key="10">
    <source>
        <dbReference type="ARBA" id="ARBA00023180"/>
    </source>
</evidence>
<evidence type="ECO:0000256" key="5">
    <source>
        <dbReference type="ARBA" id="ARBA00022692"/>
    </source>
</evidence>
<dbReference type="GO" id="GO:0016758">
    <property type="term" value="F:hexosyltransferase activity"/>
    <property type="evidence" value="ECO:0007669"/>
    <property type="project" value="InterPro"/>
</dbReference>
<evidence type="ECO:0000256" key="1">
    <source>
        <dbReference type="ARBA" id="ARBA00004323"/>
    </source>
</evidence>
<evidence type="ECO:0000256" key="6">
    <source>
        <dbReference type="ARBA" id="ARBA00022968"/>
    </source>
</evidence>
<dbReference type="PANTHER" id="PTHR11214:SF314">
    <property type="entry name" value="HEXOSYLTRANSFERASE"/>
    <property type="match status" value="1"/>
</dbReference>
<organism evidence="12">
    <name type="scientific">Nyssomyia neivai</name>
    <dbReference type="NCBI Taxonomy" id="330878"/>
    <lineage>
        <taxon>Eukaryota</taxon>
        <taxon>Metazoa</taxon>
        <taxon>Ecdysozoa</taxon>
        <taxon>Arthropoda</taxon>
        <taxon>Hexapoda</taxon>
        <taxon>Insecta</taxon>
        <taxon>Pterygota</taxon>
        <taxon>Neoptera</taxon>
        <taxon>Endopterygota</taxon>
        <taxon>Diptera</taxon>
        <taxon>Nematocera</taxon>
        <taxon>Psychodoidea</taxon>
        <taxon>Psychodidae</taxon>
        <taxon>Nyssomyia</taxon>
    </lineage>
</organism>
<dbReference type="EMBL" id="GFDF01001522">
    <property type="protein sequence ID" value="JAV12562.1"/>
    <property type="molecule type" value="Transcribed_RNA"/>
</dbReference>
<dbReference type="InterPro" id="IPR002659">
    <property type="entry name" value="Glyco_trans_31"/>
</dbReference>
<dbReference type="GO" id="GO:0000139">
    <property type="term" value="C:Golgi membrane"/>
    <property type="evidence" value="ECO:0007669"/>
    <property type="project" value="UniProtKB-SubCell"/>
</dbReference>
<dbReference type="EC" id="2.4.1.-" evidence="11"/>
<keyword evidence="9" id="KW-0472">Membrane</keyword>
<evidence type="ECO:0000256" key="9">
    <source>
        <dbReference type="ARBA" id="ARBA00023136"/>
    </source>
</evidence>
<evidence type="ECO:0000256" key="4">
    <source>
        <dbReference type="ARBA" id="ARBA00022679"/>
    </source>
</evidence>
<reference evidence="12" key="1">
    <citation type="submission" date="2016-12" db="EMBL/GenBank/DDBJ databases">
        <title>An insight into the sialome and mialome of the sand fly, Nyssomyia neivai.</title>
        <authorList>
            <person name="Sebastian V."/>
            <person name="Goulart T.M."/>
            <person name="Oliveira W."/>
            <person name="Calvo E."/>
            <person name="Oliveira L.F."/>
            <person name="Pinto M.C."/>
            <person name="Rosselino A.M."/>
            <person name="Ribeiro J.M."/>
        </authorList>
    </citation>
    <scope>NUCLEOTIDE SEQUENCE</scope>
</reference>
<evidence type="ECO:0000256" key="7">
    <source>
        <dbReference type="ARBA" id="ARBA00022989"/>
    </source>
</evidence>
<evidence type="ECO:0000313" key="12">
    <source>
        <dbReference type="EMBL" id="JAV12562.1"/>
    </source>
</evidence>
<dbReference type="PANTHER" id="PTHR11214">
    <property type="entry name" value="BETA-1,3-N-ACETYLGLUCOSAMINYLTRANSFERASE"/>
    <property type="match status" value="1"/>
</dbReference>
<accession>A0A1L8E1W0</accession>
<keyword evidence="6" id="KW-0735">Signal-anchor</keyword>
<keyword evidence="3 11" id="KW-0328">Glycosyltransferase</keyword>
<keyword evidence="8 11" id="KW-0333">Golgi apparatus</keyword>
<keyword evidence="5" id="KW-0812">Transmembrane</keyword>
<dbReference type="FunFam" id="3.90.550.50:FF:000001">
    <property type="entry name" value="Hexosyltransferase"/>
    <property type="match status" value="1"/>
</dbReference>
<proteinExistence type="inferred from homology"/>
<sequence>MQLLTVARRNRHNFQSSVAWQSRNLSHFTRPEKSTCIIYPNVPDACHNDQVSVIYFVVSAPKNRNVRNAIRSTWATRAHPKPLFLCGIDTDLQIMNLLEEEAQLFNDIVIEDFVDTYLNLTIKTGFILKNFLRICPKAKYLVKCDDDVFVNPTVVETIIAGVSGTSLPLIGLMFDDGTPLRAPSNKYYIPTWLYNKSYYPTYLSGLGYLLPGKSVSRIFDESLKVPLINMEDVFFTGMIANEILNMTLLDRKDYFIYNRPKMTKCLYNRTAMVHSFNAEELKEVWRSMGEC</sequence>
<dbReference type="AlphaFoldDB" id="A0A1L8E1W0"/>
<dbReference type="Gene3D" id="3.90.550.50">
    <property type="match status" value="1"/>
</dbReference>
<evidence type="ECO:0000256" key="8">
    <source>
        <dbReference type="ARBA" id="ARBA00023034"/>
    </source>
</evidence>
<comment type="similarity">
    <text evidence="2 11">Belongs to the glycosyltransferase 31 family.</text>
</comment>